<evidence type="ECO:0000313" key="2">
    <source>
        <dbReference type="Proteomes" id="UP001156870"/>
    </source>
</evidence>
<keyword evidence="2" id="KW-1185">Reference proteome</keyword>
<dbReference type="AlphaFoldDB" id="A0AA37T8H3"/>
<comment type="caution">
    <text evidence="1">The sequence shown here is derived from an EMBL/GenBank/DDBJ whole genome shotgun (WGS) entry which is preliminary data.</text>
</comment>
<dbReference type="RefSeq" id="WP_232593623.1">
    <property type="nucleotide sequence ID" value="NZ_BSPD01000062.1"/>
</dbReference>
<reference evidence="1 2" key="1">
    <citation type="journal article" date="2014" name="Int. J. Syst. Evol. Microbiol.">
        <title>Complete genome sequence of Corynebacterium casei LMG S-19264T (=DSM 44701T), isolated from a smear-ripened cheese.</title>
        <authorList>
            <consortium name="US DOE Joint Genome Institute (JGI-PGF)"/>
            <person name="Walter F."/>
            <person name="Albersmeier A."/>
            <person name="Kalinowski J."/>
            <person name="Ruckert C."/>
        </authorList>
    </citation>
    <scope>NUCLEOTIDE SEQUENCE [LARGE SCALE GENOMIC DNA]</scope>
    <source>
        <strain evidence="1 2">NBRC 110095</strain>
    </source>
</reference>
<name>A0AA37T8H3_9GAMM</name>
<organism evidence="1 2">
    <name type="scientific">Marinibactrum halimedae</name>
    <dbReference type="NCBI Taxonomy" id="1444977"/>
    <lineage>
        <taxon>Bacteria</taxon>
        <taxon>Pseudomonadati</taxon>
        <taxon>Pseudomonadota</taxon>
        <taxon>Gammaproteobacteria</taxon>
        <taxon>Cellvibrionales</taxon>
        <taxon>Cellvibrionaceae</taxon>
        <taxon>Marinibactrum</taxon>
    </lineage>
</organism>
<sequence length="115" mass="13070">MANISVVLESLFRCGHSEVVVAFDNKEPTFSIERHNGQFQAINENIKKNLIKFPTIKDVIVIVGAAHLEKLKPNWEPHHEKLDQPIYTKNLGGADVYCYTTLSDNKPFNYDDSIP</sequence>
<evidence type="ECO:0000313" key="1">
    <source>
        <dbReference type="EMBL" id="GLS26837.1"/>
    </source>
</evidence>
<dbReference type="Proteomes" id="UP001156870">
    <property type="component" value="Unassembled WGS sequence"/>
</dbReference>
<protein>
    <submittedName>
        <fullName evidence="1">Uncharacterized protein</fullName>
    </submittedName>
</protein>
<accession>A0AA37T8H3</accession>
<proteinExistence type="predicted"/>
<gene>
    <name evidence="1" type="ORF">GCM10007877_25560</name>
</gene>
<dbReference type="EMBL" id="BSPD01000062">
    <property type="protein sequence ID" value="GLS26837.1"/>
    <property type="molecule type" value="Genomic_DNA"/>
</dbReference>